<dbReference type="PANTHER" id="PTHR45681">
    <property type="entry name" value="POLYKETIDE SYNTHASE 44-RELATED"/>
    <property type="match status" value="1"/>
</dbReference>
<dbReference type="SUPFAM" id="SSF47336">
    <property type="entry name" value="ACP-like"/>
    <property type="match status" value="1"/>
</dbReference>
<gene>
    <name evidence="4" type="ORF">B0I35DRAFT_405202</name>
</gene>
<dbReference type="InterPro" id="IPR020843">
    <property type="entry name" value="ER"/>
</dbReference>
<dbReference type="PANTHER" id="PTHR45681:SF6">
    <property type="entry name" value="POLYKETIDE SYNTHASE 37"/>
    <property type="match status" value="1"/>
</dbReference>
<dbReference type="InterPro" id="IPR009081">
    <property type="entry name" value="PP-bd_ACP"/>
</dbReference>
<dbReference type="CDD" id="cd05195">
    <property type="entry name" value="enoyl_red"/>
    <property type="match status" value="1"/>
</dbReference>
<dbReference type="AlphaFoldDB" id="A0A8K0SXJ5"/>
<dbReference type="GO" id="GO:0016740">
    <property type="term" value="F:transferase activity"/>
    <property type="evidence" value="ECO:0007669"/>
    <property type="project" value="UniProtKB-KW"/>
</dbReference>
<feature type="domain" description="Carrier" evidence="3">
    <location>
        <begin position="464"/>
        <end position="542"/>
    </location>
</feature>
<dbReference type="EMBL" id="JAGPNK010000002">
    <property type="protein sequence ID" value="KAH7325867.1"/>
    <property type="molecule type" value="Genomic_DNA"/>
</dbReference>
<keyword evidence="2" id="KW-0511">Multifunctional enzyme</keyword>
<dbReference type="Gene3D" id="3.90.180.10">
    <property type="entry name" value="Medium-chain alcohol dehydrogenases, catalytic domain"/>
    <property type="match status" value="2"/>
</dbReference>
<organism evidence="4 5">
    <name type="scientific">Stachybotrys elegans</name>
    <dbReference type="NCBI Taxonomy" id="80388"/>
    <lineage>
        <taxon>Eukaryota</taxon>
        <taxon>Fungi</taxon>
        <taxon>Dikarya</taxon>
        <taxon>Ascomycota</taxon>
        <taxon>Pezizomycotina</taxon>
        <taxon>Sordariomycetes</taxon>
        <taxon>Hypocreomycetidae</taxon>
        <taxon>Hypocreales</taxon>
        <taxon>Stachybotryaceae</taxon>
        <taxon>Stachybotrys</taxon>
    </lineage>
</organism>
<dbReference type="InterPro" id="IPR011032">
    <property type="entry name" value="GroES-like_sf"/>
</dbReference>
<dbReference type="Proteomes" id="UP000813444">
    <property type="component" value="Unassembled WGS sequence"/>
</dbReference>
<dbReference type="OrthoDB" id="329835at2759"/>
<dbReference type="GO" id="GO:0016491">
    <property type="term" value="F:oxidoreductase activity"/>
    <property type="evidence" value="ECO:0007669"/>
    <property type="project" value="InterPro"/>
</dbReference>
<comment type="caution">
    <text evidence="4">The sequence shown here is derived from an EMBL/GenBank/DDBJ whole genome shotgun (WGS) entry which is preliminary data.</text>
</comment>
<reference evidence="4" key="1">
    <citation type="journal article" date="2021" name="Nat. Commun.">
        <title>Genetic determinants of endophytism in the Arabidopsis root mycobiome.</title>
        <authorList>
            <person name="Mesny F."/>
            <person name="Miyauchi S."/>
            <person name="Thiergart T."/>
            <person name="Pickel B."/>
            <person name="Atanasova L."/>
            <person name="Karlsson M."/>
            <person name="Huettel B."/>
            <person name="Barry K.W."/>
            <person name="Haridas S."/>
            <person name="Chen C."/>
            <person name="Bauer D."/>
            <person name="Andreopoulos W."/>
            <person name="Pangilinan J."/>
            <person name="LaButti K."/>
            <person name="Riley R."/>
            <person name="Lipzen A."/>
            <person name="Clum A."/>
            <person name="Drula E."/>
            <person name="Henrissat B."/>
            <person name="Kohler A."/>
            <person name="Grigoriev I.V."/>
            <person name="Martin F.M."/>
            <person name="Hacquard S."/>
        </authorList>
    </citation>
    <scope>NUCLEOTIDE SEQUENCE</scope>
    <source>
        <strain evidence="4">MPI-CAGE-CH-0235</strain>
    </source>
</reference>
<evidence type="ECO:0000259" key="3">
    <source>
        <dbReference type="PROSITE" id="PS50075"/>
    </source>
</evidence>
<dbReference type="SUPFAM" id="SSF50129">
    <property type="entry name" value="GroES-like"/>
    <property type="match status" value="1"/>
</dbReference>
<evidence type="ECO:0000256" key="2">
    <source>
        <dbReference type="ARBA" id="ARBA00023268"/>
    </source>
</evidence>
<dbReference type="InterPro" id="IPR050444">
    <property type="entry name" value="Polyketide_Synthase"/>
</dbReference>
<dbReference type="SUPFAM" id="SSF51735">
    <property type="entry name" value="NAD(P)-binding Rossmann-fold domains"/>
    <property type="match status" value="1"/>
</dbReference>
<dbReference type="SMART" id="SM00829">
    <property type="entry name" value="PKS_ER"/>
    <property type="match status" value="1"/>
</dbReference>
<sequence>MAWLSHRHWQGLAGMCLTWQHNTVSKAKLSVQQTSLALMQPAFVNKGTLYIRMGEVHMSLYNDGKPILEGGGDRHPCLRVKWEPDLSRLNTRLSSSQREHDGDKEFVQEGGLLFVGRFVPDVELNTLFQKRNRPAEGPHPKLRLGDALPSKLAVGKIGILDTLYFEEICEPPTHPPDGFVDVSVKVIGINVKDVYSLTGRVETANSTTANEFGAIVTAVGSGVSNVAVGGRVLVMAPGHFATTIRVPGWSVQKTRPGEDFAELVTLPVAFCTAHALVEKGEPQTGTQAKRECVRDLFGLPEANIFHSRDTSFVHGVKKATGGRGVDVILNSLVGDLMHESWNCLSSFGRFVEVGKRELVDAGKLDMRIFLRNATSTAFDLTELHWSENVYLRNTLTRFLRPTAISRKKDRIGKVVITMENEDSLVPVKPAKYKTILDPAKVYLLFLANKSKEVVALLAEMDAESLYAAVLGLIMRRFSNLILVPLDQLESTKALANFGMDSMIATDFRTWFWNMFRVDVPFLDLLSPVKTLGSIAGDVESKLKGTQG</sequence>
<evidence type="ECO:0000313" key="4">
    <source>
        <dbReference type="EMBL" id="KAH7325867.1"/>
    </source>
</evidence>
<name>A0A8K0SXJ5_9HYPO</name>
<dbReference type="Pfam" id="PF13602">
    <property type="entry name" value="ADH_zinc_N_2"/>
    <property type="match status" value="1"/>
</dbReference>
<evidence type="ECO:0000313" key="5">
    <source>
        <dbReference type="Proteomes" id="UP000813444"/>
    </source>
</evidence>
<dbReference type="InterPro" id="IPR036736">
    <property type="entry name" value="ACP-like_sf"/>
</dbReference>
<protein>
    <recommendedName>
        <fullName evidence="3">Carrier domain-containing protein</fullName>
    </recommendedName>
</protein>
<dbReference type="InterPro" id="IPR036291">
    <property type="entry name" value="NAD(P)-bd_dom_sf"/>
</dbReference>
<dbReference type="PROSITE" id="PS50075">
    <property type="entry name" value="CARRIER"/>
    <property type="match status" value="1"/>
</dbReference>
<evidence type="ECO:0000256" key="1">
    <source>
        <dbReference type="ARBA" id="ARBA00022679"/>
    </source>
</evidence>
<keyword evidence="1" id="KW-0808">Transferase</keyword>
<dbReference type="InterPro" id="IPR013154">
    <property type="entry name" value="ADH-like_N"/>
</dbReference>
<dbReference type="Pfam" id="PF08240">
    <property type="entry name" value="ADH_N"/>
    <property type="match status" value="1"/>
</dbReference>
<proteinExistence type="predicted"/>
<keyword evidence="5" id="KW-1185">Reference proteome</keyword>
<accession>A0A8K0SXJ5</accession>